<feature type="compositionally biased region" description="Low complexity" evidence="3">
    <location>
        <begin position="811"/>
        <end position="834"/>
    </location>
</feature>
<dbReference type="GO" id="GO:0061499">
    <property type="term" value="C:outer plaque of mitotic spindle pole body"/>
    <property type="evidence" value="ECO:0007669"/>
    <property type="project" value="TreeGrafter"/>
</dbReference>
<dbReference type="InParanoid" id="A0A316Z039"/>
<feature type="compositionally biased region" description="Basic and acidic residues" evidence="3">
    <location>
        <begin position="451"/>
        <end position="469"/>
    </location>
</feature>
<feature type="compositionally biased region" description="Polar residues" evidence="3">
    <location>
        <begin position="1"/>
        <end position="10"/>
    </location>
</feature>
<feature type="compositionally biased region" description="Low complexity" evidence="3">
    <location>
        <begin position="947"/>
        <end position="967"/>
    </location>
</feature>
<feature type="compositionally biased region" description="Basic and acidic residues" evidence="3">
    <location>
        <begin position="347"/>
        <end position="359"/>
    </location>
</feature>
<keyword evidence="5" id="KW-1185">Reference proteome</keyword>
<feature type="compositionally biased region" description="Polar residues" evidence="3">
    <location>
        <begin position="135"/>
        <end position="162"/>
    </location>
</feature>
<feature type="compositionally biased region" description="Basic and acidic residues" evidence="3">
    <location>
        <begin position="267"/>
        <end position="276"/>
    </location>
</feature>
<reference evidence="4 5" key="1">
    <citation type="journal article" date="2018" name="Mol. Biol. Evol.">
        <title>Broad Genomic Sampling Reveals a Smut Pathogenic Ancestry of the Fungal Clade Ustilaginomycotina.</title>
        <authorList>
            <person name="Kijpornyongpan T."/>
            <person name="Mondo S.J."/>
            <person name="Barry K."/>
            <person name="Sandor L."/>
            <person name="Lee J."/>
            <person name="Lipzen A."/>
            <person name="Pangilinan J."/>
            <person name="LaButti K."/>
            <person name="Hainaut M."/>
            <person name="Henrissat B."/>
            <person name="Grigoriev I.V."/>
            <person name="Spatafora J.W."/>
            <person name="Aime M.C."/>
        </authorList>
    </citation>
    <scope>NUCLEOTIDE SEQUENCE [LARGE SCALE GENOMIC DNA]</scope>
    <source>
        <strain evidence="4 5">MCA 4198</strain>
    </source>
</reference>
<dbReference type="InterPro" id="IPR003591">
    <property type="entry name" value="Leu-rich_rpt_typical-subtyp"/>
</dbReference>
<dbReference type="STRING" id="215250.A0A316Z039"/>
<dbReference type="GO" id="GO:0031028">
    <property type="term" value="P:septation initiation signaling"/>
    <property type="evidence" value="ECO:0007669"/>
    <property type="project" value="TreeGrafter"/>
</dbReference>
<name>A0A316Z039_9BASI</name>
<dbReference type="OrthoDB" id="7451790at2759"/>
<feature type="compositionally biased region" description="Acidic residues" evidence="3">
    <location>
        <begin position="62"/>
        <end position="72"/>
    </location>
</feature>
<feature type="compositionally biased region" description="Basic residues" evidence="3">
    <location>
        <begin position="291"/>
        <end position="301"/>
    </location>
</feature>
<dbReference type="Gene3D" id="3.80.10.10">
    <property type="entry name" value="Ribonuclease Inhibitor"/>
    <property type="match status" value="2"/>
</dbReference>
<dbReference type="GO" id="GO:0035591">
    <property type="term" value="F:signaling adaptor activity"/>
    <property type="evidence" value="ECO:0007669"/>
    <property type="project" value="TreeGrafter"/>
</dbReference>
<dbReference type="PROSITE" id="PS51450">
    <property type="entry name" value="LRR"/>
    <property type="match status" value="4"/>
</dbReference>
<evidence type="ECO:0000256" key="3">
    <source>
        <dbReference type="SAM" id="MobiDB-lite"/>
    </source>
</evidence>
<feature type="compositionally biased region" description="Low complexity" evidence="3">
    <location>
        <begin position="125"/>
        <end position="134"/>
    </location>
</feature>
<sequence>MQGSPMPSNAHNDDNDDDGSSSFGTALTGAVTGTSYHPRSSTPNNVPVPSSPGKRPPTPLQIDEEEGREDESESGKIDGQKEQQEHEHEQEEPSRGSNSLGAGQMVDLNEADIVRGVPSVGQEASFPSSLSSSSMNTGLNTQEEAPGSSRQQETSSELSTRPAQDAPPLRTAWHAMPGFEELDESWVAPLASAPAPAPAPAHAPAAASTSQLDPQEQLPDQDMPPLTRATSSNGTARTSSTAKPLASSATSLDSAFERRKRSSPHRTSSDERRALTDSELQAGPSSPSKRVPSHRRVRRGSHSPSSAPEDLVERRPVSPVPSTASRSSSSSGAKQGSRNMRQGGAPDAEHFGTARERIVSRSSQPEGEEQEASTSKAVTAEEGATFIEHADVASPPPMFKPAWAQPKGPGGRRKGWKGDMFSPSKLQRMFDPPTPPPRQQPQEQPQEQSQEQEREPREGGSAEKAHDEGPQEFAKQAEAKVSPPRGPFTFASPSPPIPRTPSVEREEQEATPARIGANGRPMSSLFPPEYRARHRDVIETPRSERRIRAAAATVHRQRGSALANVLERRQESADEDDLEELREGERERERERKRQRLDERPRWWKESEGQQDQVSLRKSVGLQEARRDYVREAPGFMDLIRNTRLASDPATATTIGPQATLSRSILSISRGDAKAPTPRASMRHDLEEEDEGLTSHESPQRASQRRRPPGSSSPSSSSAQAQRESPMKLLRRWSAAAQVDSEIQEEQDAEDRAEQRWSNRQSRSRLPLVSVQSPSQRISRPVDGFEDDEEEEWRTTEGEEAEGVDEDADAAKVAQKAIASSRARQSAQHAATAAGAGGMLRIAPEDVPQDEMDLLGGGRMSFDRKANKWVSNRGSGGAARRPGAEKRSEVLRRGLDDIREAFHDANSRTRRAAENSGQQSSDYSDPFRDFESIASDTRRINGPLSPASSSRQQQEQQQRAAVAAAPWRAHARSGSALKNEVVFTEGDSISTASSPRANDLQVPPHRSFAPLTPPHPALQIKSGHTHAAHTPSPSRPFTASPNPPRSILKTAASHTAMRTPERDDSPARPEPRSISFADGKTAGPMYGIGKARGDRPGIHEEFMPGSSGGSFDRSYKAERIGELLQELAEITLNDGMAGEELEETPTRKGAVSLARSSSAMSTGADLRSHWSYGAFRRQRQGEGDAGDFNQSFLTSASFNVAHDRILEAITDVAPWEPGWEEMKTVDLSNRRVESVVRLKEFLPRLEEIRLDNNQISYLTGLPSTVRTLSVRHNWLPATVSFGHLLHLETLDVSFNDVESLSALSCLYNLRSLKAQGNGIESLEGIEDLSKLVDVDLSNNHLQALNADVLHWPALESLSLSRNHLVTVRGLSTLLKLRSLNLDHNRLSRVDLVPAMPRLRALRVSGNAGLTHLDVDPARRLRTLYADNCALDKVQNLDRLKRLENLSLRQQHRRQETVAGLVWPAHEVRDCKRLFLSGNAFRAGSLENLGGSKSLQVVSPAPFAPPVRFLNLVYLELSACQLTSLPSDLPHLAPNMRHLNADHNLFATLPSLHGMARLKRLSLVGCRIKRTRNIIEALQGMVELHVLDVRMNPCTLGLYPPLVVAVSGALASGPNPVSMTKAAFLPPIPHPDVVQPDVARRMEREAKRSLQRQKRLNEKSFFHKRRPSDWDPAIGRGHDDEEEDEDEDEEEESGHLGDEGQADDEEEEQVNEAQRGAKGPAKKVTSATLFSKTDEAFSKTLPPAFATRRLLHRGTLAMACPNLTWLDGLLVDEHEVRMADERLRMRSGLR</sequence>
<dbReference type="SMART" id="SM00369">
    <property type="entry name" value="LRR_TYP"/>
    <property type="match status" value="5"/>
</dbReference>
<keyword evidence="2" id="KW-0677">Repeat</keyword>
<proteinExistence type="predicted"/>
<feature type="compositionally biased region" description="Basic and acidic residues" evidence="3">
    <location>
        <begin position="925"/>
        <end position="939"/>
    </location>
</feature>
<gene>
    <name evidence="4" type="ORF">FA10DRAFT_299574</name>
</gene>
<evidence type="ECO:0000256" key="1">
    <source>
        <dbReference type="ARBA" id="ARBA00022614"/>
    </source>
</evidence>
<feature type="compositionally biased region" description="Low complexity" evidence="3">
    <location>
        <begin position="709"/>
        <end position="724"/>
    </location>
</feature>
<dbReference type="PANTHER" id="PTHR47566">
    <property type="match status" value="1"/>
</dbReference>
<dbReference type="InterPro" id="IPR001611">
    <property type="entry name" value="Leu-rich_rpt"/>
</dbReference>
<feature type="compositionally biased region" description="Basic and acidic residues" evidence="3">
    <location>
        <begin position="581"/>
        <end position="608"/>
    </location>
</feature>
<feature type="compositionally biased region" description="Low complexity" evidence="3">
    <location>
        <begin position="440"/>
        <end position="449"/>
    </location>
</feature>
<feature type="region of interest" description="Disordered" evidence="3">
    <location>
        <begin position="667"/>
        <end position="844"/>
    </location>
</feature>
<feature type="compositionally biased region" description="Basic and acidic residues" evidence="3">
    <location>
        <begin position="882"/>
        <end position="913"/>
    </location>
</feature>
<dbReference type="GO" id="GO:1902412">
    <property type="term" value="P:regulation of mitotic cytokinesis"/>
    <property type="evidence" value="ECO:0007669"/>
    <property type="project" value="TreeGrafter"/>
</dbReference>
<feature type="compositionally biased region" description="Basic and acidic residues" evidence="3">
    <location>
        <begin position="73"/>
        <end position="94"/>
    </location>
</feature>
<dbReference type="Proteomes" id="UP000245768">
    <property type="component" value="Unassembled WGS sequence"/>
</dbReference>
<organism evidence="4 5">
    <name type="scientific">Acaromyces ingoldii</name>
    <dbReference type="NCBI Taxonomy" id="215250"/>
    <lineage>
        <taxon>Eukaryota</taxon>
        <taxon>Fungi</taxon>
        <taxon>Dikarya</taxon>
        <taxon>Basidiomycota</taxon>
        <taxon>Ustilaginomycotina</taxon>
        <taxon>Exobasidiomycetes</taxon>
        <taxon>Exobasidiales</taxon>
        <taxon>Cryptobasidiaceae</taxon>
        <taxon>Acaromyces</taxon>
    </lineage>
</organism>
<feature type="compositionally biased region" description="Polar residues" evidence="3">
    <location>
        <begin position="228"/>
        <end position="253"/>
    </location>
</feature>
<feature type="compositionally biased region" description="Acidic residues" evidence="3">
    <location>
        <begin position="1679"/>
        <end position="1691"/>
    </location>
</feature>
<evidence type="ECO:0000313" key="5">
    <source>
        <dbReference type="Proteomes" id="UP000245768"/>
    </source>
</evidence>
<feature type="compositionally biased region" description="Acidic residues" evidence="3">
    <location>
        <begin position="1699"/>
        <end position="1709"/>
    </location>
</feature>
<dbReference type="EMBL" id="KZ819634">
    <property type="protein sequence ID" value="PWN94288.1"/>
    <property type="molecule type" value="Genomic_DNA"/>
</dbReference>
<feature type="region of interest" description="Disordered" evidence="3">
    <location>
        <begin position="988"/>
        <end position="1085"/>
    </location>
</feature>
<evidence type="ECO:0008006" key="6">
    <source>
        <dbReference type="Google" id="ProtNLM"/>
    </source>
</evidence>
<feature type="compositionally biased region" description="Basic and acidic residues" evidence="3">
    <location>
        <begin position="535"/>
        <end position="547"/>
    </location>
</feature>
<feature type="compositionally biased region" description="Acidic residues" evidence="3">
    <location>
        <begin position="784"/>
        <end position="808"/>
    </location>
</feature>
<feature type="region of interest" description="Disordered" evidence="3">
    <location>
        <begin position="1"/>
        <end position="622"/>
    </location>
</feature>
<dbReference type="RefSeq" id="XP_025381486.1">
    <property type="nucleotide sequence ID" value="XM_025524740.1"/>
</dbReference>
<dbReference type="PANTHER" id="PTHR47566:SF1">
    <property type="entry name" value="PROTEIN NUD1"/>
    <property type="match status" value="1"/>
</dbReference>
<feature type="region of interest" description="Disordered" evidence="3">
    <location>
        <begin position="1641"/>
        <end position="1724"/>
    </location>
</feature>
<feature type="compositionally biased region" description="Low complexity" evidence="3">
    <location>
        <begin position="40"/>
        <end position="52"/>
    </location>
</feature>
<dbReference type="GeneID" id="37046656"/>
<evidence type="ECO:0000256" key="2">
    <source>
        <dbReference type="ARBA" id="ARBA00022737"/>
    </source>
</evidence>
<feature type="compositionally biased region" description="Polar residues" evidence="3">
    <location>
        <begin position="1031"/>
        <end position="1040"/>
    </location>
</feature>
<dbReference type="SUPFAM" id="SSF52058">
    <property type="entry name" value="L domain-like"/>
    <property type="match status" value="1"/>
</dbReference>
<accession>A0A316Z039</accession>
<feature type="compositionally biased region" description="Low complexity" evidence="3">
    <location>
        <begin position="202"/>
        <end position="226"/>
    </location>
</feature>
<protein>
    <recommendedName>
        <fullName evidence="6">L domain-like protein</fullName>
    </recommendedName>
</protein>
<dbReference type="InterPro" id="IPR032675">
    <property type="entry name" value="LRR_dom_sf"/>
</dbReference>
<feature type="compositionally biased region" description="Polar residues" evidence="3">
    <location>
        <begin position="20"/>
        <end position="39"/>
    </location>
</feature>
<evidence type="ECO:0000313" key="4">
    <source>
        <dbReference type="EMBL" id="PWN94288.1"/>
    </source>
</evidence>
<feature type="compositionally biased region" description="Low complexity" evidence="3">
    <location>
        <begin position="320"/>
        <end position="331"/>
    </location>
</feature>
<feature type="compositionally biased region" description="Basic and acidic residues" evidence="3">
    <location>
        <begin position="1059"/>
        <end position="1071"/>
    </location>
</feature>
<dbReference type="SMART" id="SM00365">
    <property type="entry name" value="LRR_SD22"/>
    <property type="match status" value="5"/>
</dbReference>
<dbReference type="InterPro" id="IPR052574">
    <property type="entry name" value="CDIRP"/>
</dbReference>
<dbReference type="Pfam" id="PF13855">
    <property type="entry name" value="LRR_8"/>
    <property type="match status" value="1"/>
</dbReference>
<keyword evidence="1" id="KW-0433">Leucine-rich repeat</keyword>
<feature type="region of interest" description="Disordered" evidence="3">
    <location>
        <begin position="866"/>
        <end position="967"/>
    </location>
</feature>